<sequence length="203" mass="21660">MIRSIKFSIPLFFAFVLSGCMVNQSQKPAPVEQAPQPAQPAPIGAPQQTTPPPMSQPQPVPEPPKLKTIDWQGSIPPLVNKMMNTPGITPGSVLLVDRLKNNTNGAIQSANADLAIHNALQSNSKFTLITAEQLSQAKQALGLSPQDSLNSRGKAIGLARNLNAQYVLYSTARGDAKAPQLQMQLMLVQTGEIVWTGSASVTD</sequence>
<keyword evidence="1 4" id="KW-0732">Signal</keyword>
<comment type="subcellular location">
    <subcellularLocation>
        <location evidence="1">Cell outer membrane</location>
        <topology evidence="1">Lipid-anchor</topology>
        <orientation evidence="1">Periplasmic side</orientation>
    </subcellularLocation>
</comment>
<dbReference type="EMBL" id="JBHSUC010000006">
    <property type="protein sequence ID" value="MFC6361897.1"/>
    <property type="molecule type" value="Genomic_DNA"/>
</dbReference>
<feature type="compositionally biased region" description="Low complexity" evidence="3">
    <location>
        <begin position="28"/>
        <end position="48"/>
    </location>
</feature>
<evidence type="ECO:0000256" key="4">
    <source>
        <dbReference type="SAM" id="SignalP"/>
    </source>
</evidence>
<dbReference type="PANTHER" id="PTHR40593:SF1">
    <property type="entry name" value="PENICILLIN-BINDING PROTEIN ACTIVATOR LPOB"/>
    <property type="match status" value="1"/>
</dbReference>
<feature type="chain" id="PRO_5045338885" description="Penicillin-binding protein activator LpoB" evidence="4">
    <location>
        <begin position="23"/>
        <end position="203"/>
    </location>
</feature>
<comment type="function">
    <text evidence="1">Regulator of peptidoglycan synthesis that is essential for the function of penicillin-binding protein 1B (PBP1b).</text>
</comment>
<dbReference type="PROSITE" id="PS51257">
    <property type="entry name" value="PROKAR_LIPOPROTEIN"/>
    <property type="match status" value="1"/>
</dbReference>
<comment type="subunit">
    <text evidence="1">Interacts with PBP1b.</text>
</comment>
<feature type="signal peptide" evidence="4">
    <location>
        <begin position="1"/>
        <end position="22"/>
    </location>
</feature>
<evidence type="ECO:0000256" key="2">
    <source>
        <dbReference type="NCBIfam" id="TIGR02722"/>
    </source>
</evidence>
<keyword evidence="1" id="KW-0998">Cell outer membrane</keyword>
<keyword evidence="1" id="KW-0564">Palmitate</keyword>
<dbReference type="Pfam" id="PF13036">
    <property type="entry name" value="LpoB"/>
    <property type="match status" value="1"/>
</dbReference>
<evidence type="ECO:0000313" key="5">
    <source>
        <dbReference type="EMBL" id="MFC6361897.1"/>
    </source>
</evidence>
<dbReference type="Gene3D" id="3.40.50.10610">
    <property type="entry name" value="ABC-type transport auxiliary lipoprotein component"/>
    <property type="match status" value="1"/>
</dbReference>
<accession>A0ABW1VLG2</accession>
<organism evidence="5 6">
    <name type="scientific">Tatumella punctata</name>
    <dbReference type="NCBI Taxonomy" id="399969"/>
    <lineage>
        <taxon>Bacteria</taxon>
        <taxon>Pseudomonadati</taxon>
        <taxon>Pseudomonadota</taxon>
        <taxon>Gammaproteobacteria</taxon>
        <taxon>Enterobacterales</taxon>
        <taxon>Erwiniaceae</taxon>
        <taxon>Tatumella</taxon>
    </lineage>
</organism>
<evidence type="ECO:0000256" key="3">
    <source>
        <dbReference type="SAM" id="MobiDB-lite"/>
    </source>
</evidence>
<keyword evidence="1" id="KW-0133">Cell shape</keyword>
<keyword evidence="1" id="KW-0573">Peptidoglycan synthesis</keyword>
<dbReference type="NCBIfam" id="TIGR02722">
    <property type="entry name" value="lp"/>
    <property type="match status" value="1"/>
</dbReference>
<evidence type="ECO:0000256" key="1">
    <source>
        <dbReference type="HAMAP-Rule" id="MF_01889"/>
    </source>
</evidence>
<dbReference type="InterPro" id="IPR014094">
    <property type="entry name" value="LpoB"/>
</dbReference>
<keyword evidence="1" id="KW-0472">Membrane</keyword>
<comment type="caution">
    <text evidence="5">The sequence shown here is derived from an EMBL/GenBank/DDBJ whole genome shotgun (WGS) entry which is preliminary data.</text>
</comment>
<keyword evidence="1" id="KW-0449">Lipoprotein</keyword>
<comment type="similarity">
    <text evidence="1">Belongs to the LpoB family.</text>
</comment>
<dbReference type="Proteomes" id="UP001596215">
    <property type="component" value="Unassembled WGS sequence"/>
</dbReference>
<protein>
    <recommendedName>
        <fullName evidence="1 2">Penicillin-binding protein activator LpoB</fullName>
        <shortName evidence="1">PBP activator LpoB</shortName>
    </recommendedName>
</protein>
<name>A0ABW1VLG2_9GAMM</name>
<gene>
    <name evidence="1 5" type="primary">lpoB</name>
    <name evidence="5" type="ORF">ACFP73_07265</name>
</gene>
<dbReference type="PANTHER" id="PTHR40593">
    <property type="entry name" value="PENICILLIN-BINDING PROTEIN ACTIVATOR LPOB"/>
    <property type="match status" value="1"/>
</dbReference>
<reference evidence="6" key="1">
    <citation type="journal article" date="2019" name="Int. J. Syst. Evol. Microbiol.">
        <title>The Global Catalogue of Microorganisms (GCM) 10K type strain sequencing project: providing services to taxonomists for standard genome sequencing and annotation.</title>
        <authorList>
            <consortium name="The Broad Institute Genomics Platform"/>
            <consortium name="The Broad Institute Genome Sequencing Center for Infectious Disease"/>
            <person name="Wu L."/>
            <person name="Ma J."/>
        </authorList>
    </citation>
    <scope>NUCLEOTIDE SEQUENCE [LARGE SCALE GENOMIC DNA]</scope>
    <source>
        <strain evidence="6">CGMCC 4.1530</strain>
    </source>
</reference>
<evidence type="ECO:0000313" key="6">
    <source>
        <dbReference type="Proteomes" id="UP001596215"/>
    </source>
</evidence>
<dbReference type="HAMAP" id="MF_01889">
    <property type="entry name" value="LpoB"/>
    <property type="match status" value="1"/>
</dbReference>
<proteinExistence type="inferred from homology"/>
<dbReference type="RefSeq" id="WP_212710621.1">
    <property type="nucleotide sequence ID" value="NZ_BAAAFW010000037.1"/>
</dbReference>
<feature type="region of interest" description="Disordered" evidence="3">
    <location>
        <begin position="28"/>
        <end position="65"/>
    </location>
</feature>
<keyword evidence="6" id="KW-1185">Reference proteome</keyword>
<feature type="compositionally biased region" description="Pro residues" evidence="3">
    <location>
        <begin position="49"/>
        <end position="63"/>
    </location>
</feature>